<gene>
    <name evidence="1" type="ORF">JDV02_003092</name>
</gene>
<sequence length="209" mass="23231">MSLPNEQPQLRLVALAARVAASPRRWDPEVDVLEQLNDIATSAEFHLRIDPTDEPLTEESLAARLEHLENKTPKGSLKTLDMKNTGSPSDQGLIKRSLTNLKHYKDPGRKSVSSEFHFTKNSTENDVNVVGVWIAARMCHELCYAYPLRYPLHSIISSLGPYTTTRPFRKADTAAATSAFGAVSSFLKVSVTLRWVCGLIHVLEMLIAC</sequence>
<reference evidence="1" key="1">
    <citation type="submission" date="2021-11" db="EMBL/GenBank/DDBJ databases">
        <title>Purpureocillium_takamizusanense_genome.</title>
        <authorList>
            <person name="Nguyen N.-H."/>
        </authorList>
    </citation>
    <scope>NUCLEOTIDE SEQUENCE</scope>
    <source>
        <strain evidence="1">PT3</strain>
    </source>
</reference>
<dbReference type="Proteomes" id="UP000829364">
    <property type="component" value="Chromosome 2"/>
</dbReference>
<dbReference type="AlphaFoldDB" id="A0A9Q8QC95"/>
<evidence type="ECO:0000313" key="1">
    <source>
        <dbReference type="EMBL" id="UNI16678.1"/>
    </source>
</evidence>
<accession>A0A9Q8QC95</accession>
<dbReference type="OrthoDB" id="10505824at2759"/>
<name>A0A9Q8QC95_9HYPO</name>
<dbReference type="KEGG" id="ptkz:JDV02_003092"/>
<keyword evidence="2" id="KW-1185">Reference proteome</keyword>
<organism evidence="1 2">
    <name type="scientific">Purpureocillium takamizusanense</name>
    <dbReference type="NCBI Taxonomy" id="2060973"/>
    <lineage>
        <taxon>Eukaryota</taxon>
        <taxon>Fungi</taxon>
        <taxon>Dikarya</taxon>
        <taxon>Ascomycota</taxon>
        <taxon>Pezizomycotina</taxon>
        <taxon>Sordariomycetes</taxon>
        <taxon>Hypocreomycetidae</taxon>
        <taxon>Hypocreales</taxon>
        <taxon>Ophiocordycipitaceae</taxon>
        <taxon>Purpureocillium</taxon>
    </lineage>
</organism>
<evidence type="ECO:0000313" key="2">
    <source>
        <dbReference type="Proteomes" id="UP000829364"/>
    </source>
</evidence>
<dbReference type="RefSeq" id="XP_047840159.1">
    <property type="nucleotide sequence ID" value="XM_047984185.1"/>
</dbReference>
<dbReference type="EMBL" id="CP086355">
    <property type="protein sequence ID" value="UNI16678.1"/>
    <property type="molecule type" value="Genomic_DNA"/>
</dbReference>
<dbReference type="GeneID" id="72065052"/>
<protein>
    <submittedName>
        <fullName evidence="1">Uncharacterized protein</fullName>
    </submittedName>
</protein>
<proteinExistence type="predicted"/>